<accession>A0A7W7QB22</accession>
<sequence>MKYLCTVSVAMRLGFWLFLTGVACGLFIGLHV</sequence>
<evidence type="ECO:0000256" key="1">
    <source>
        <dbReference type="SAM" id="Phobius"/>
    </source>
</evidence>
<keyword evidence="1" id="KW-0812">Transmembrane</keyword>
<gene>
    <name evidence="2" type="ORF">FHR82_006431</name>
</gene>
<dbReference type="EMBL" id="JACHJQ010000007">
    <property type="protein sequence ID" value="MBB4910173.1"/>
    <property type="molecule type" value="Genomic_DNA"/>
</dbReference>
<name>A0A7W7QB22_9PSEU</name>
<comment type="caution">
    <text evidence="2">The sequence shown here is derived from an EMBL/GenBank/DDBJ whole genome shotgun (WGS) entry which is preliminary data.</text>
</comment>
<feature type="transmembrane region" description="Helical" evidence="1">
    <location>
        <begin position="12"/>
        <end position="30"/>
    </location>
</feature>
<keyword evidence="3" id="KW-1185">Reference proteome</keyword>
<dbReference type="PROSITE" id="PS51257">
    <property type="entry name" value="PROKAR_LIPOPROTEIN"/>
    <property type="match status" value="1"/>
</dbReference>
<reference evidence="2 3" key="1">
    <citation type="submission" date="2020-08" db="EMBL/GenBank/DDBJ databases">
        <title>Genomic Encyclopedia of Type Strains, Phase III (KMG-III): the genomes of soil and plant-associated and newly described type strains.</title>
        <authorList>
            <person name="Whitman W."/>
        </authorList>
    </citation>
    <scope>NUCLEOTIDE SEQUENCE [LARGE SCALE GENOMIC DNA]</scope>
    <source>
        <strain evidence="2 3">CECT 8960</strain>
    </source>
</reference>
<dbReference type="AlphaFoldDB" id="A0A7W7QB22"/>
<organism evidence="2 3">
    <name type="scientific">Actinophytocola algeriensis</name>
    <dbReference type="NCBI Taxonomy" id="1768010"/>
    <lineage>
        <taxon>Bacteria</taxon>
        <taxon>Bacillati</taxon>
        <taxon>Actinomycetota</taxon>
        <taxon>Actinomycetes</taxon>
        <taxon>Pseudonocardiales</taxon>
        <taxon>Pseudonocardiaceae</taxon>
    </lineage>
</organism>
<keyword evidence="1" id="KW-0472">Membrane</keyword>
<dbReference type="Proteomes" id="UP000520767">
    <property type="component" value="Unassembled WGS sequence"/>
</dbReference>
<evidence type="ECO:0000313" key="3">
    <source>
        <dbReference type="Proteomes" id="UP000520767"/>
    </source>
</evidence>
<protein>
    <submittedName>
        <fullName evidence="2">Uncharacterized protein</fullName>
    </submittedName>
</protein>
<keyword evidence="1" id="KW-1133">Transmembrane helix</keyword>
<evidence type="ECO:0000313" key="2">
    <source>
        <dbReference type="EMBL" id="MBB4910173.1"/>
    </source>
</evidence>
<proteinExistence type="predicted"/>